<sequence length="583" mass="66016">MNSLLRTFQTVVALGEEDSRGRVAPSQRSNLDDQSDPAVLRQHISTLTQELFLHEQSYKELREESTSIEKELTHLRLRFAAARKLWKCTNENLELAIQHLVEHQLFGGVSTVPSIPSTALGSSSSKASRCPPDDSVLDATYVASLREQVERLKEMVMQNGEERSRLKSEKQYEEAQLVLHANGVSVSCLDAEVRVALRKLVAQWSEERTSYESFIESLENNAARHAEREALLSDCIKQEQERRAEATARCSALESGELRRLREELAEWQRGGRVRIESVSVDPNRASRSVEPVSASVTQHPAAEDVNDTSYLPYKGADTHFLVSLEDTCVHSDTGATTQAGAALRLDAGDNAVAEKLERLSHDCSARDEALDNLYRDNRNLHEAVQQAESRVRVCEAELQHCQRQMEELALQLSREQHRTKCLMDENRRAAVSEGKLREQVMQLRQALNTASASQASLSAQNELSARVCVPQVIPVRVRQPFNAFVLEQRVTYDKNHTWENWVQGAARWWKEWKEWKENDVGLRSPQGHNVTRTAHARGGRILPRGSRRLLTFGSILIILMVMYVFIMFTNSVRTTKRSRDTA</sequence>
<keyword evidence="2" id="KW-1133">Transmembrane helix</keyword>
<evidence type="ECO:0000313" key="3">
    <source>
        <dbReference type="EMBL" id="KAL0496787.1"/>
    </source>
</evidence>
<evidence type="ECO:0000313" key="4">
    <source>
        <dbReference type="Proteomes" id="UP001500131"/>
    </source>
</evidence>
<keyword evidence="1" id="KW-0175">Coiled coil</keyword>
<feature type="transmembrane region" description="Helical" evidence="2">
    <location>
        <begin position="550"/>
        <end position="570"/>
    </location>
</feature>
<keyword evidence="4" id="KW-1185">Reference proteome</keyword>
<protein>
    <submittedName>
        <fullName evidence="3">Uncharacterized protein</fullName>
    </submittedName>
</protein>
<evidence type="ECO:0000256" key="1">
    <source>
        <dbReference type="SAM" id="Coils"/>
    </source>
</evidence>
<dbReference type="EMBL" id="JBAMZK010000034">
    <property type="protein sequence ID" value="KAL0496787.1"/>
    <property type="molecule type" value="Genomic_DNA"/>
</dbReference>
<comment type="caution">
    <text evidence="3">The sequence shown here is derived from an EMBL/GenBank/DDBJ whole genome shotgun (WGS) entry which is preliminary data.</text>
</comment>
<keyword evidence="2" id="KW-0812">Transmembrane</keyword>
<dbReference type="AlphaFoldDB" id="A0AAW3A2L8"/>
<accession>A0AAW3A2L8</accession>
<gene>
    <name evidence="3" type="ORF">Q4I31_006618</name>
</gene>
<reference evidence="3 4" key="1">
    <citation type="submission" date="2024-02" db="EMBL/GenBank/DDBJ databases">
        <title>FIRST GENOME SEQUENCES OF Leishmania (Viannia) shawi, Leishmania (Viannia) lindenbergi AND Leishmania (Viannia) utingensis.</title>
        <authorList>
            <person name="Resadore F."/>
            <person name="Custodio M.G.F."/>
            <person name="Boite M.C."/>
            <person name="Cupolillo E."/>
            <person name="Ferreira G.E.M."/>
        </authorList>
    </citation>
    <scope>NUCLEOTIDE SEQUENCE [LARGE SCALE GENOMIC DNA]</scope>
    <source>
        <strain evidence="3 4">MHOM/BR/1966/M15733</strain>
    </source>
</reference>
<keyword evidence="2" id="KW-0472">Membrane</keyword>
<dbReference type="Proteomes" id="UP001500131">
    <property type="component" value="Unassembled WGS sequence"/>
</dbReference>
<proteinExistence type="predicted"/>
<feature type="coiled-coil region" evidence="1">
    <location>
        <begin position="44"/>
        <end position="78"/>
    </location>
</feature>
<name>A0AAW3A2L8_9TRYP</name>
<evidence type="ECO:0000256" key="2">
    <source>
        <dbReference type="SAM" id="Phobius"/>
    </source>
</evidence>
<feature type="coiled-coil region" evidence="1">
    <location>
        <begin position="371"/>
        <end position="419"/>
    </location>
</feature>
<organism evidence="3 4">
    <name type="scientific">Leishmania lindenbergi</name>
    <dbReference type="NCBI Taxonomy" id="651832"/>
    <lineage>
        <taxon>Eukaryota</taxon>
        <taxon>Discoba</taxon>
        <taxon>Euglenozoa</taxon>
        <taxon>Kinetoplastea</taxon>
        <taxon>Metakinetoplastina</taxon>
        <taxon>Trypanosomatida</taxon>
        <taxon>Trypanosomatidae</taxon>
        <taxon>Leishmaniinae</taxon>
        <taxon>Leishmania</taxon>
    </lineage>
</organism>